<evidence type="ECO:0000313" key="3">
    <source>
        <dbReference type="Proteomes" id="UP000320239"/>
    </source>
</evidence>
<proteinExistence type="predicted"/>
<feature type="region of interest" description="Disordered" evidence="1">
    <location>
        <begin position="1"/>
        <end position="55"/>
    </location>
</feature>
<gene>
    <name evidence="2" type="ORF">FHX34_103677</name>
</gene>
<keyword evidence="3" id="KW-1185">Reference proteome</keyword>
<feature type="compositionally biased region" description="Polar residues" evidence="1">
    <location>
        <begin position="1"/>
        <end position="11"/>
    </location>
</feature>
<dbReference type="AlphaFoldDB" id="A0A561WBA1"/>
<sequence>MTEQPTSTNEQPPERGAAEDASGVPVTPTDVEASRRPPSQPPAGTEAPGDDRNEG</sequence>
<accession>A0A561WBA1</accession>
<name>A0A561WBA1_ACTTI</name>
<protein>
    <submittedName>
        <fullName evidence="2">Uncharacterized protein</fullName>
    </submittedName>
</protein>
<comment type="caution">
    <text evidence="2">The sequence shown here is derived from an EMBL/GenBank/DDBJ whole genome shotgun (WGS) entry which is preliminary data.</text>
</comment>
<organism evidence="2 3">
    <name type="scientific">Actinoplanes teichomyceticus</name>
    <dbReference type="NCBI Taxonomy" id="1867"/>
    <lineage>
        <taxon>Bacteria</taxon>
        <taxon>Bacillati</taxon>
        <taxon>Actinomycetota</taxon>
        <taxon>Actinomycetes</taxon>
        <taxon>Micromonosporales</taxon>
        <taxon>Micromonosporaceae</taxon>
        <taxon>Actinoplanes</taxon>
    </lineage>
</organism>
<evidence type="ECO:0000256" key="1">
    <source>
        <dbReference type="SAM" id="MobiDB-lite"/>
    </source>
</evidence>
<evidence type="ECO:0000313" key="2">
    <source>
        <dbReference type="EMBL" id="TWG21147.1"/>
    </source>
</evidence>
<reference evidence="2 3" key="1">
    <citation type="submission" date="2019-06" db="EMBL/GenBank/DDBJ databases">
        <title>Sequencing the genomes of 1000 actinobacteria strains.</title>
        <authorList>
            <person name="Klenk H.-P."/>
        </authorList>
    </citation>
    <scope>NUCLEOTIDE SEQUENCE [LARGE SCALE GENOMIC DNA]</scope>
    <source>
        <strain evidence="2 3">DSM 43866</strain>
    </source>
</reference>
<dbReference type="Proteomes" id="UP000320239">
    <property type="component" value="Unassembled WGS sequence"/>
</dbReference>
<dbReference type="RefSeq" id="WP_164466078.1">
    <property type="nucleotide sequence ID" value="NZ_BOMX01000116.1"/>
</dbReference>
<dbReference type="EMBL" id="VIWY01000003">
    <property type="protein sequence ID" value="TWG21147.1"/>
    <property type="molecule type" value="Genomic_DNA"/>
</dbReference>